<evidence type="ECO:0000256" key="1">
    <source>
        <dbReference type="SAM" id="MobiDB-lite"/>
    </source>
</evidence>
<dbReference type="Proteomes" id="UP001054945">
    <property type="component" value="Unassembled WGS sequence"/>
</dbReference>
<sequence>MRESSSAEHSGRRPPLRAFCASLLRNCNRDDFSGHLINAPAALQDKSWLHFSSSGIIDEKSLCMDSGRKMRGGKGEKKKKKKRIPSGVESNEGKADTDLASERYLK</sequence>
<dbReference type="EMBL" id="BPLR01015029">
    <property type="protein sequence ID" value="GIY73061.1"/>
    <property type="molecule type" value="Genomic_DNA"/>
</dbReference>
<evidence type="ECO:0000313" key="2">
    <source>
        <dbReference type="EMBL" id="GIY73061.1"/>
    </source>
</evidence>
<gene>
    <name evidence="2" type="ORF">CEXT_67931</name>
</gene>
<feature type="region of interest" description="Disordered" evidence="1">
    <location>
        <begin position="66"/>
        <end position="106"/>
    </location>
</feature>
<comment type="caution">
    <text evidence="2">The sequence shown here is derived from an EMBL/GenBank/DDBJ whole genome shotgun (WGS) entry which is preliminary data.</text>
</comment>
<accession>A0AAV4VS59</accession>
<reference evidence="2 3" key="1">
    <citation type="submission" date="2021-06" db="EMBL/GenBank/DDBJ databases">
        <title>Caerostris extrusa draft genome.</title>
        <authorList>
            <person name="Kono N."/>
            <person name="Arakawa K."/>
        </authorList>
    </citation>
    <scope>NUCLEOTIDE SEQUENCE [LARGE SCALE GENOMIC DNA]</scope>
</reference>
<proteinExistence type="predicted"/>
<organism evidence="2 3">
    <name type="scientific">Caerostris extrusa</name>
    <name type="common">Bark spider</name>
    <name type="synonym">Caerostris bankana</name>
    <dbReference type="NCBI Taxonomy" id="172846"/>
    <lineage>
        <taxon>Eukaryota</taxon>
        <taxon>Metazoa</taxon>
        <taxon>Ecdysozoa</taxon>
        <taxon>Arthropoda</taxon>
        <taxon>Chelicerata</taxon>
        <taxon>Arachnida</taxon>
        <taxon>Araneae</taxon>
        <taxon>Araneomorphae</taxon>
        <taxon>Entelegynae</taxon>
        <taxon>Araneoidea</taxon>
        <taxon>Araneidae</taxon>
        <taxon>Caerostris</taxon>
    </lineage>
</organism>
<feature type="compositionally biased region" description="Basic residues" evidence="1">
    <location>
        <begin position="69"/>
        <end position="84"/>
    </location>
</feature>
<dbReference type="AlphaFoldDB" id="A0AAV4VS59"/>
<keyword evidence="3" id="KW-1185">Reference proteome</keyword>
<protein>
    <submittedName>
        <fullName evidence="2">Uncharacterized protein</fullName>
    </submittedName>
</protein>
<evidence type="ECO:0000313" key="3">
    <source>
        <dbReference type="Proteomes" id="UP001054945"/>
    </source>
</evidence>
<name>A0AAV4VS59_CAEEX</name>
<feature type="compositionally biased region" description="Basic and acidic residues" evidence="1">
    <location>
        <begin position="91"/>
        <end position="106"/>
    </location>
</feature>